<protein>
    <recommendedName>
        <fullName evidence="1">CCHC-type domain-containing protein</fullName>
    </recommendedName>
</protein>
<dbReference type="SMART" id="SM00343">
    <property type="entry name" value="ZnF_C2HC"/>
    <property type="match status" value="2"/>
</dbReference>
<dbReference type="GO" id="GO:0003676">
    <property type="term" value="F:nucleic acid binding"/>
    <property type="evidence" value="ECO:0007669"/>
    <property type="project" value="InterPro"/>
</dbReference>
<dbReference type="SUPFAM" id="SSF57756">
    <property type="entry name" value="Retrovirus zinc finger-like domains"/>
    <property type="match status" value="1"/>
</dbReference>
<dbReference type="GO" id="GO:0008270">
    <property type="term" value="F:zinc ion binding"/>
    <property type="evidence" value="ECO:0007669"/>
    <property type="project" value="InterPro"/>
</dbReference>
<reference evidence="2" key="1">
    <citation type="journal article" date="2023" name="Nat. Commun.">
        <title>Diploid and tetraploid genomes of Acorus and the evolution of monocots.</title>
        <authorList>
            <person name="Ma L."/>
            <person name="Liu K.W."/>
            <person name="Li Z."/>
            <person name="Hsiao Y.Y."/>
            <person name="Qi Y."/>
            <person name="Fu T."/>
            <person name="Tang G.D."/>
            <person name="Zhang D."/>
            <person name="Sun W.H."/>
            <person name="Liu D.K."/>
            <person name="Li Y."/>
            <person name="Chen G.Z."/>
            <person name="Liu X.D."/>
            <person name="Liao X.Y."/>
            <person name="Jiang Y.T."/>
            <person name="Yu X."/>
            <person name="Hao Y."/>
            <person name="Huang J."/>
            <person name="Zhao X.W."/>
            <person name="Ke S."/>
            <person name="Chen Y.Y."/>
            <person name="Wu W.L."/>
            <person name="Hsu J.L."/>
            <person name="Lin Y.F."/>
            <person name="Huang M.D."/>
            <person name="Li C.Y."/>
            <person name="Huang L."/>
            <person name="Wang Z.W."/>
            <person name="Zhao X."/>
            <person name="Zhong W.Y."/>
            <person name="Peng D.H."/>
            <person name="Ahmad S."/>
            <person name="Lan S."/>
            <person name="Zhang J.S."/>
            <person name="Tsai W.C."/>
            <person name="Van de Peer Y."/>
            <person name="Liu Z.J."/>
        </authorList>
    </citation>
    <scope>NUCLEOTIDE SEQUENCE</scope>
    <source>
        <strain evidence="2">CP</strain>
    </source>
</reference>
<feature type="domain" description="CCHC-type" evidence="1">
    <location>
        <begin position="32"/>
        <end position="48"/>
    </location>
</feature>
<dbReference type="Gene3D" id="4.10.60.10">
    <property type="entry name" value="Zinc finger, CCHC-type"/>
    <property type="match status" value="1"/>
</dbReference>
<name>A0AAV9C4C9_ACOCL</name>
<evidence type="ECO:0000259" key="1">
    <source>
        <dbReference type="SMART" id="SM00343"/>
    </source>
</evidence>
<evidence type="ECO:0000313" key="3">
    <source>
        <dbReference type="Proteomes" id="UP001180020"/>
    </source>
</evidence>
<dbReference type="EMBL" id="JAUJYO010000021">
    <property type="protein sequence ID" value="KAK1283536.1"/>
    <property type="molecule type" value="Genomic_DNA"/>
</dbReference>
<dbReference type="Proteomes" id="UP001180020">
    <property type="component" value="Unassembled WGS sequence"/>
</dbReference>
<keyword evidence="3" id="KW-1185">Reference proteome</keyword>
<proteinExistence type="predicted"/>
<dbReference type="InterPro" id="IPR036875">
    <property type="entry name" value="Znf_CCHC_sf"/>
</dbReference>
<sequence length="147" mass="16746">MWKGKSVFGRRTQCFRCLGYGHRRWECRDLIVCRSCRGIGHKAKECVAHQTAASKRVPAHQGGPSLAIQLGDDFNPCEEEQKLRCCVVVRTEGGSPTQEEATLLIREMWGDKFWRMDSDLGGGCFLIYVQCPKLRARMTRKGRIQGR</sequence>
<reference evidence="2" key="2">
    <citation type="submission" date="2023-06" db="EMBL/GenBank/DDBJ databases">
        <authorList>
            <person name="Ma L."/>
            <person name="Liu K.-W."/>
            <person name="Li Z."/>
            <person name="Hsiao Y.-Y."/>
            <person name="Qi Y."/>
            <person name="Fu T."/>
            <person name="Tang G."/>
            <person name="Zhang D."/>
            <person name="Sun W.-H."/>
            <person name="Liu D.-K."/>
            <person name="Li Y."/>
            <person name="Chen G.-Z."/>
            <person name="Liu X.-D."/>
            <person name="Liao X.-Y."/>
            <person name="Jiang Y.-T."/>
            <person name="Yu X."/>
            <person name="Hao Y."/>
            <person name="Huang J."/>
            <person name="Zhao X.-W."/>
            <person name="Ke S."/>
            <person name="Chen Y.-Y."/>
            <person name="Wu W.-L."/>
            <person name="Hsu J.-L."/>
            <person name="Lin Y.-F."/>
            <person name="Huang M.-D."/>
            <person name="Li C.-Y."/>
            <person name="Huang L."/>
            <person name="Wang Z.-W."/>
            <person name="Zhao X."/>
            <person name="Zhong W.-Y."/>
            <person name="Peng D.-H."/>
            <person name="Ahmad S."/>
            <person name="Lan S."/>
            <person name="Zhang J.-S."/>
            <person name="Tsai W.-C."/>
            <person name="Van De Peer Y."/>
            <person name="Liu Z.-J."/>
        </authorList>
    </citation>
    <scope>NUCLEOTIDE SEQUENCE</scope>
    <source>
        <strain evidence="2">CP</strain>
        <tissue evidence="2">Leaves</tissue>
    </source>
</reference>
<dbReference type="InterPro" id="IPR001878">
    <property type="entry name" value="Znf_CCHC"/>
</dbReference>
<evidence type="ECO:0000313" key="2">
    <source>
        <dbReference type="EMBL" id="KAK1283536.1"/>
    </source>
</evidence>
<feature type="domain" description="CCHC-type" evidence="1">
    <location>
        <begin position="13"/>
        <end position="29"/>
    </location>
</feature>
<organism evidence="2 3">
    <name type="scientific">Acorus calamus</name>
    <name type="common">Sweet flag</name>
    <dbReference type="NCBI Taxonomy" id="4465"/>
    <lineage>
        <taxon>Eukaryota</taxon>
        <taxon>Viridiplantae</taxon>
        <taxon>Streptophyta</taxon>
        <taxon>Embryophyta</taxon>
        <taxon>Tracheophyta</taxon>
        <taxon>Spermatophyta</taxon>
        <taxon>Magnoliopsida</taxon>
        <taxon>Liliopsida</taxon>
        <taxon>Acoraceae</taxon>
        <taxon>Acorus</taxon>
    </lineage>
</organism>
<dbReference type="AlphaFoldDB" id="A0AAV9C4C9"/>
<comment type="caution">
    <text evidence="2">The sequence shown here is derived from an EMBL/GenBank/DDBJ whole genome shotgun (WGS) entry which is preliminary data.</text>
</comment>
<accession>A0AAV9C4C9</accession>
<gene>
    <name evidence="2" type="ORF">QJS10_CPB21g01264</name>
</gene>